<reference evidence="2 3" key="1">
    <citation type="journal article" date="2016" name="Mol. Biol. Evol.">
        <title>Comparative Genomics of Early-Diverging Mushroom-Forming Fungi Provides Insights into the Origins of Lignocellulose Decay Capabilities.</title>
        <authorList>
            <person name="Nagy L.G."/>
            <person name="Riley R."/>
            <person name="Tritt A."/>
            <person name="Adam C."/>
            <person name="Daum C."/>
            <person name="Floudas D."/>
            <person name="Sun H."/>
            <person name="Yadav J.S."/>
            <person name="Pangilinan J."/>
            <person name="Larsson K.H."/>
            <person name="Matsuura K."/>
            <person name="Barry K."/>
            <person name="Labutti K."/>
            <person name="Kuo R."/>
            <person name="Ohm R.A."/>
            <person name="Bhattacharya S.S."/>
            <person name="Shirouzu T."/>
            <person name="Yoshinaga Y."/>
            <person name="Martin F.M."/>
            <person name="Grigoriev I.V."/>
            <person name="Hibbett D.S."/>
        </authorList>
    </citation>
    <scope>NUCLEOTIDE SEQUENCE [LARGE SCALE GENOMIC DNA]</scope>
    <source>
        <strain evidence="2 3">HHB12029</strain>
    </source>
</reference>
<sequence>MSVPAGANPSINPATGVAWADGDTIRCECNIVVNVGKGGYGNLARHKQYKPHREAMTTKNSKKMDSFFVKKQKLPTAAAPAPLVPQPPSPLQASTSGGEGKDSQVHSRASPAREVEIVAAVATAALTAAASGNAGQTPETEVSNADKNKWEPPPSLAAFRRAISQLPDDVPFCDEDDARAEFAYGPWVDPQRDAGVQLEEFLDVWLPFDDYDEELIPLITRGVYGLDRVCDWLFAYYEQFLSASSPASAELYIKRFTTVLDE</sequence>
<name>A0A165BXZ4_EXIGL</name>
<feature type="compositionally biased region" description="Basic and acidic residues" evidence="1">
    <location>
        <begin position="99"/>
        <end position="112"/>
    </location>
</feature>
<dbReference type="EMBL" id="KV426391">
    <property type="protein sequence ID" value="KZV81455.1"/>
    <property type="molecule type" value="Genomic_DNA"/>
</dbReference>
<organism evidence="2 3">
    <name type="scientific">Exidia glandulosa HHB12029</name>
    <dbReference type="NCBI Taxonomy" id="1314781"/>
    <lineage>
        <taxon>Eukaryota</taxon>
        <taxon>Fungi</taxon>
        <taxon>Dikarya</taxon>
        <taxon>Basidiomycota</taxon>
        <taxon>Agaricomycotina</taxon>
        <taxon>Agaricomycetes</taxon>
        <taxon>Auriculariales</taxon>
        <taxon>Exidiaceae</taxon>
        <taxon>Exidia</taxon>
    </lineage>
</organism>
<dbReference type="Proteomes" id="UP000077266">
    <property type="component" value="Unassembled WGS sequence"/>
</dbReference>
<protein>
    <submittedName>
        <fullName evidence="2">Uncharacterized protein</fullName>
    </submittedName>
</protein>
<evidence type="ECO:0000256" key="1">
    <source>
        <dbReference type="SAM" id="MobiDB-lite"/>
    </source>
</evidence>
<feature type="region of interest" description="Disordered" evidence="1">
    <location>
        <begin position="78"/>
        <end position="112"/>
    </location>
</feature>
<feature type="region of interest" description="Disordered" evidence="1">
    <location>
        <begin position="129"/>
        <end position="151"/>
    </location>
</feature>
<evidence type="ECO:0000313" key="3">
    <source>
        <dbReference type="Proteomes" id="UP000077266"/>
    </source>
</evidence>
<accession>A0A165BXZ4</accession>
<gene>
    <name evidence="2" type="ORF">EXIGLDRAFT_779703</name>
</gene>
<dbReference type="AlphaFoldDB" id="A0A165BXZ4"/>
<dbReference type="InParanoid" id="A0A165BXZ4"/>
<feature type="compositionally biased region" description="Polar residues" evidence="1">
    <location>
        <begin position="133"/>
        <end position="143"/>
    </location>
</feature>
<proteinExistence type="predicted"/>
<keyword evidence="3" id="KW-1185">Reference proteome</keyword>
<evidence type="ECO:0000313" key="2">
    <source>
        <dbReference type="EMBL" id="KZV81455.1"/>
    </source>
</evidence>